<dbReference type="GO" id="GO:0006072">
    <property type="term" value="P:glycerol-3-phosphate metabolic process"/>
    <property type="evidence" value="ECO:0007669"/>
    <property type="project" value="TreeGrafter"/>
</dbReference>
<accession>A0A7M5V9Q2</accession>
<organism evidence="1 2">
    <name type="scientific">Clytia hemisphaerica</name>
    <dbReference type="NCBI Taxonomy" id="252671"/>
    <lineage>
        <taxon>Eukaryota</taxon>
        <taxon>Metazoa</taxon>
        <taxon>Cnidaria</taxon>
        <taxon>Hydrozoa</taxon>
        <taxon>Hydroidolina</taxon>
        <taxon>Leptothecata</taxon>
        <taxon>Obeliida</taxon>
        <taxon>Clytiidae</taxon>
        <taxon>Clytia</taxon>
    </lineage>
</organism>
<dbReference type="GO" id="GO:0004366">
    <property type="term" value="F:glycerol-3-phosphate O-acyltransferase activity"/>
    <property type="evidence" value="ECO:0007669"/>
    <property type="project" value="TreeGrafter"/>
</dbReference>
<dbReference type="GO" id="GO:0019432">
    <property type="term" value="P:triglyceride biosynthetic process"/>
    <property type="evidence" value="ECO:0007669"/>
    <property type="project" value="TreeGrafter"/>
</dbReference>
<dbReference type="OrthoDB" id="5962536at2759"/>
<sequence>MGFLFMGNEKESESSIKDVVEILLDALKKGHSILMPTRPYQYDTEPQPNIMDYCLKAQRNKDSRLDRALVSCITLSKERVFSSEDGSFTLKTLIFSLWRSVSNFGLLHINVSRCVKLKSLVRAAKDLNQQEEVHEENNLISRHLNFDMLETQNILPVHIVSCLLCTKYRLTKGVSLEDLSKDVEAWTEKLKEMSKNIGFCGEPIDLTSHAIQLLHQQDLITVHEVDNEIKPKLSTIKQASLFYQHSLKMVHTFMTRAVLACTIISECGGEKILRFPSTHQITFIGSKILENAEFLSEMVSFLLDYHC</sequence>
<keyword evidence="2" id="KW-1185">Reference proteome</keyword>
<dbReference type="Proteomes" id="UP000594262">
    <property type="component" value="Unplaced"/>
</dbReference>
<dbReference type="AlphaFoldDB" id="A0A7M5V9Q2"/>
<protein>
    <submittedName>
        <fullName evidence="1">Uncharacterized protein</fullName>
    </submittedName>
</protein>
<dbReference type="GO" id="GO:0006631">
    <property type="term" value="P:fatty acid metabolic process"/>
    <property type="evidence" value="ECO:0007669"/>
    <property type="project" value="TreeGrafter"/>
</dbReference>
<dbReference type="GO" id="GO:0031966">
    <property type="term" value="C:mitochondrial membrane"/>
    <property type="evidence" value="ECO:0007669"/>
    <property type="project" value="TreeGrafter"/>
</dbReference>
<dbReference type="PANTHER" id="PTHR12563">
    <property type="entry name" value="GLYCEROL-3-PHOSPHATE ACYLTRANSFERASE"/>
    <property type="match status" value="1"/>
</dbReference>
<dbReference type="GO" id="GO:0008654">
    <property type="term" value="P:phospholipid biosynthetic process"/>
    <property type="evidence" value="ECO:0007669"/>
    <property type="project" value="TreeGrafter"/>
</dbReference>
<proteinExistence type="predicted"/>
<evidence type="ECO:0000313" key="2">
    <source>
        <dbReference type="Proteomes" id="UP000594262"/>
    </source>
</evidence>
<reference evidence="1" key="1">
    <citation type="submission" date="2021-01" db="UniProtKB">
        <authorList>
            <consortium name="EnsemblMetazoa"/>
        </authorList>
    </citation>
    <scope>IDENTIFICATION</scope>
</reference>
<name>A0A7M5V9Q2_9CNID</name>
<dbReference type="InterPro" id="IPR022284">
    <property type="entry name" value="GPAT/DHAPAT"/>
</dbReference>
<evidence type="ECO:0000313" key="1">
    <source>
        <dbReference type="EnsemblMetazoa" id="CLYHEMP012285.1"/>
    </source>
</evidence>
<dbReference type="PANTHER" id="PTHR12563:SF17">
    <property type="entry name" value="DIHYDROXYACETONE PHOSPHATE ACYLTRANSFERASE"/>
    <property type="match status" value="1"/>
</dbReference>
<dbReference type="EnsemblMetazoa" id="CLYHEMT012285.1">
    <property type="protein sequence ID" value="CLYHEMP012285.1"/>
    <property type="gene ID" value="CLYHEMG012285"/>
</dbReference>